<evidence type="ECO:0000256" key="1">
    <source>
        <dbReference type="SAM" id="MobiDB-lite"/>
    </source>
</evidence>
<dbReference type="Proteomes" id="UP000644020">
    <property type="component" value="Unassembled WGS sequence"/>
</dbReference>
<evidence type="ECO:0000313" key="4">
    <source>
        <dbReference type="Proteomes" id="UP000644020"/>
    </source>
</evidence>
<feature type="region of interest" description="Disordered" evidence="1">
    <location>
        <begin position="143"/>
        <end position="171"/>
    </location>
</feature>
<comment type="caution">
    <text evidence="3">The sequence shown here is derived from an EMBL/GenBank/DDBJ whole genome shotgun (WGS) entry which is preliminary data.</text>
</comment>
<reference evidence="3" key="2">
    <citation type="submission" date="2020-09" db="EMBL/GenBank/DDBJ databases">
        <authorList>
            <person name="Sun Q."/>
            <person name="Ohkuma M."/>
        </authorList>
    </citation>
    <scope>NUCLEOTIDE SEQUENCE</scope>
    <source>
        <strain evidence="3">JCM 4518</strain>
    </source>
</reference>
<evidence type="ECO:0000259" key="2">
    <source>
        <dbReference type="Pfam" id="PF13700"/>
    </source>
</evidence>
<accession>A0A918SQB4</accession>
<dbReference type="Pfam" id="PF13700">
    <property type="entry name" value="DUF4158"/>
    <property type="match status" value="1"/>
</dbReference>
<sequence length="201" mass="22886">MRQEWEPEDLIEVWTLLEEDQERLRNKSGANRLGFALLLKFFEVEARFPEDPGEIPAPAVSYVAQQVKVPAEEWAGYDWQGRAIKRHRVEIRGAFGFRECTVEDQVQLAEWLAAELCGVELNRDRLAEAVVVRCRGIGWSRRRRGASPAWSGRRSPPSRSGSARLPWTGCRRRPVPGWTTWLPRTPGRDGFARAPLGPQAV</sequence>
<feature type="domain" description="DUF4158" evidence="2">
    <location>
        <begin position="6"/>
        <end position="135"/>
    </location>
</feature>
<gene>
    <name evidence="3" type="ORF">GCM10010305_01350</name>
</gene>
<dbReference type="InterPro" id="IPR025296">
    <property type="entry name" value="DUF4158"/>
</dbReference>
<feature type="compositionally biased region" description="Low complexity" evidence="1">
    <location>
        <begin position="146"/>
        <end position="164"/>
    </location>
</feature>
<dbReference type="RefSeq" id="WP_189974316.1">
    <property type="nucleotide sequence ID" value="NZ_BMUL01000001.1"/>
</dbReference>
<reference evidence="3" key="1">
    <citation type="journal article" date="2014" name="Int. J. Syst. Evol. Microbiol.">
        <title>Complete genome sequence of Corynebacterium casei LMG S-19264T (=DSM 44701T), isolated from a smear-ripened cheese.</title>
        <authorList>
            <consortium name="US DOE Joint Genome Institute (JGI-PGF)"/>
            <person name="Walter F."/>
            <person name="Albersmeier A."/>
            <person name="Kalinowski J."/>
            <person name="Ruckert C."/>
        </authorList>
    </citation>
    <scope>NUCLEOTIDE SEQUENCE</scope>
    <source>
        <strain evidence="3">JCM 4518</strain>
    </source>
</reference>
<keyword evidence="4" id="KW-1185">Reference proteome</keyword>
<dbReference type="EMBL" id="BMUL01000001">
    <property type="protein sequence ID" value="GHA63674.1"/>
    <property type="molecule type" value="Genomic_DNA"/>
</dbReference>
<protein>
    <recommendedName>
        <fullName evidence="2">DUF4158 domain-containing protein</fullName>
    </recommendedName>
</protein>
<name>A0A918SQB4_9ACTN</name>
<proteinExistence type="predicted"/>
<organism evidence="3 4">
    <name type="scientific">Streptomyces termitum</name>
    <dbReference type="NCBI Taxonomy" id="67368"/>
    <lineage>
        <taxon>Bacteria</taxon>
        <taxon>Bacillati</taxon>
        <taxon>Actinomycetota</taxon>
        <taxon>Actinomycetes</taxon>
        <taxon>Kitasatosporales</taxon>
        <taxon>Streptomycetaceae</taxon>
        <taxon>Streptomyces</taxon>
    </lineage>
</organism>
<dbReference type="AlphaFoldDB" id="A0A918SQB4"/>
<evidence type="ECO:0000313" key="3">
    <source>
        <dbReference type="EMBL" id="GHA63674.1"/>
    </source>
</evidence>